<evidence type="ECO:0000313" key="2">
    <source>
        <dbReference type="Proteomes" id="UP000537141"/>
    </source>
</evidence>
<accession>A0A7X0TUV8</accession>
<reference evidence="1 2" key="1">
    <citation type="submission" date="2020-08" db="EMBL/GenBank/DDBJ databases">
        <title>Genomic Encyclopedia of Type Strains, Phase IV (KMG-IV): sequencing the most valuable type-strain genomes for metagenomic binning, comparative biology and taxonomic classification.</title>
        <authorList>
            <person name="Goeker M."/>
        </authorList>
    </citation>
    <scope>NUCLEOTIDE SEQUENCE [LARGE SCALE GENOMIC DNA]</scope>
    <source>
        <strain evidence="1 2">DSM 26287</strain>
    </source>
</reference>
<organism evidence="1 2">
    <name type="scientific">Thalassotalea piscium</name>
    <dbReference type="NCBI Taxonomy" id="1230533"/>
    <lineage>
        <taxon>Bacteria</taxon>
        <taxon>Pseudomonadati</taxon>
        <taxon>Pseudomonadota</taxon>
        <taxon>Gammaproteobacteria</taxon>
        <taxon>Alteromonadales</taxon>
        <taxon>Colwelliaceae</taxon>
        <taxon>Thalassotalea</taxon>
    </lineage>
</organism>
<protein>
    <submittedName>
        <fullName evidence="1">Uncharacterized protein</fullName>
    </submittedName>
</protein>
<dbReference type="Proteomes" id="UP000537141">
    <property type="component" value="Unassembled WGS sequence"/>
</dbReference>
<dbReference type="RefSeq" id="WP_184426237.1">
    <property type="nucleotide sequence ID" value="NZ_BAABLB010000034.1"/>
</dbReference>
<proteinExistence type="predicted"/>
<evidence type="ECO:0000313" key="1">
    <source>
        <dbReference type="EMBL" id="MBB6544802.1"/>
    </source>
</evidence>
<comment type="caution">
    <text evidence="1">The sequence shown here is derived from an EMBL/GenBank/DDBJ whole genome shotgun (WGS) entry which is preliminary data.</text>
</comment>
<dbReference type="EMBL" id="JACHHU010000036">
    <property type="protein sequence ID" value="MBB6544802.1"/>
    <property type="molecule type" value="Genomic_DNA"/>
</dbReference>
<name>A0A7X0TUV8_9GAMM</name>
<gene>
    <name evidence="1" type="ORF">HNQ55_003335</name>
</gene>
<sequence>MNIITKLENRVSLAKGRSYLSGTVIAEEIVEVIKKDGFSVFEVIKKHYGTESTVGDVETKIFMTKQTAINYAESEAERLCSINPEFEQFSDGISLIEIENTRKNKVVYVFEIEEKGVH</sequence>
<keyword evidence="2" id="KW-1185">Reference proteome</keyword>
<dbReference type="AlphaFoldDB" id="A0A7X0TUV8"/>